<dbReference type="Proteomes" id="UP000050525">
    <property type="component" value="Unassembled WGS sequence"/>
</dbReference>
<name>A0A151M495_ALLMI</name>
<gene>
    <name evidence="1" type="ORF">Y1Q_0003480</name>
</gene>
<sequence>MARFDDCNTTYSSSSKCAEKRSIWYHMPQPICWAISDDECTDTQSGIKGPLDEALHTLQEVISYPKELHYERQQKGTVDGLGKVEVLPHLIIFVALISLEVSNEFFMIIG</sequence>
<protein>
    <submittedName>
        <fullName evidence="1">Uncharacterized protein</fullName>
    </submittedName>
</protein>
<keyword evidence="2" id="KW-1185">Reference proteome</keyword>
<reference evidence="1 2" key="1">
    <citation type="journal article" date="2012" name="Genome Biol.">
        <title>Sequencing three crocodilian genomes to illuminate the evolution of archosaurs and amniotes.</title>
        <authorList>
            <person name="St John J.A."/>
            <person name="Braun E.L."/>
            <person name="Isberg S.R."/>
            <person name="Miles L.G."/>
            <person name="Chong A.Y."/>
            <person name="Gongora J."/>
            <person name="Dalzell P."/>
            <person name="Moran C."/>
            <person name="Bed'hom B."/>
            <person name="Abzhanov A."/>
            <person name="Burgess S.C."/>
            <person name="Cooksey A.M."/>
            <person name="Castoe T.A."/>
            <person name="Crawford N.G."/>
            <person name="Densmore L.D."/>
            <person name="Drew J.C."/>
            <person name="Edwards S.V."/>
            <person name="Faircloth B.C."/>
            <person name="Fujita M.K."/>
            <person name="Greenwold M.J."/>
            <person name="Hoffmann F.G."/>
            <person name="Howard J.M."/>
            <person name="Iguchi T."/>
            <person name="Janes D.E."/>
            <person name="Khan S.Y."/>
            <person name="Kohno S."/>
            <person name="de Koning A.J."/>
            <person name="Lance S.L."/>
            <person name="McCarthy F.M."/>
            <person name="McCormack J.E."/>
            <person name="Merchant M.E."/>
            <person name="Peterson D.G."/>
            <person name="Pollock D.D."/>
            <person name="Pourmand N."/>
            <person name="Raney B.J."/>
            <person name="Roessler K.A."/>
            <person name="Sanford J.R."/>
            <person name="Sawyer R.H."/>
            <person name="Schmidt C.J."/>
            <person name="Triplett E.W."/>
            <person name="Tuberville T.D."/>
            <person name="Venegas-Anaya M."/>
            <person name="Howard J.T."/>
            <person name="Jarvis E.D."/>
            <person name="Guillette L.J.Jr."/>
            <person name="Glenn T.C."/>
            <person name="Green R.E."/>
            <person name="Ray D.A."/>
        </authorList>
    </citation>
    <scope>NUCLEOTIDE SEQUENCE [LARGE SCALE GENOMIC DNA]</scope>
    <source>
        <strain evidence="1">KSC_2009_1</strain>
    </source>
</reference>
<dbReference type="EMBL" id="AKHW03006631">
    <property type="protein sequence ID" value="KYO19332.1"/>
    <property type="molecule type" value="Genomic_DNA"/>
</dbReference>
<accession>A0A151M495</accession>
<evidence type="ECO:0000313" key="2">
    <source>
        <dbReference type="Proteomes" id="UP000050525"/>
    </source>
</evidence>
<organism evidence="1 2">
    <name type="scientific">Alligator mississippiensis</name>
    <name type="common">American alligator</name>
    <dbReference type="NCBI Taxonomy" id="8496"/>
    <lineage>
        <taxon>Eukaryota</taxon>
        <taxon>Metazoa</taxon>
        <taxon>Chordata</taxon>
        <taxon>Craniata</taxon>
        <taxon>Vertebrata</taxon>
        <taxon>Euteleostomi</taxon>
        <taxon>Archelosauria</taxon>
        <taxon>Archosauria</taxon>
        <taxon>Crocodylia</taxon>
        <taxon>Alligatoridae</taxon>
        <taxon>Alligatorinae</taxon>
        <taxon>Alligator</taxon>
    </lineage>
</organism>
<comment type="caution">
    <text evidence="1">The sequence shown here is derived from an EMBL/GenBank/DDBJ whole genome shotgun (WGS) entry which is preliminary data.</text>
</comment>
<dbReference type="AlphaFoldDB" id="A0A151M495"/>
<proteinExistence type="predicted"/>
<evidence type="ECO:0000313" key="1">
    <source>
        <dbReference type="EMBL" id="KYO19332.1"/>
    </source>
</evidence>